<dbReference type="AlphaFoldDB" id="A0A433NKA4"/>
<keyword evidence="2" id="KW-0800">Toxin</keyword>
<keyword evidence="6" id="KW-1185">Reference proteome</keyword>
<proteinExistence type="inferred from homology"/>
<evidence type="ECO:0000256" key="1">
    <source>
        <dbReference type="ARBA" id="ARBA00007819"/>
    </source>
</evidence>
<gene>
    <name evidence="5" type="ORF">PCC6912_25100</name>
</gene>
<evidence type="ECO:0000256" key="2">
    <source>
        <dbReference type="ARBA" id="ARBA00022656"/>
    </source>
</evidence>
<comment type="similarity">
    <text evidence="1">Belongs to the delta endotoxin family.</text>
</comment>
<name>A0A433NKA4_CHLFR</name>
<dbReference type="SUPFAM" id="SSF56849">
    <property type="entry name" value="delta-Endotoxin (insectocide), N-terminal domain"/>
    <property type="match status" value="1"/>
</dbReference>
<evidence type="ECO:0000256" key="3">
    <source>
        <dbReference type="ARBA" id="ARBA00022969"/>
    </source>
</evidence>
<comment type="caution">
    <text evidence="5">The sequence shown here is derived from an EMBL/GenBank/DDBJ whole genome shotgun (WGS) entry which is preliminary data.</text>
</comment>
<protein>
    <submittedName>
        <fullName evidence="5">Uncharacterized protein</fullName>
    </submittedName>
</protein>
<accession>A0A433NKA4</accession>
<dbReference type="Proteomes" id="UP000268857">
    <property type="component" value="Unassembled WGS sequence"/>
</dbReference>
<dbReference type="GO" id="GO:0090729">
    <property type="term" value="F:toxin activity"/>
    <property type="evidence" value="ECO:0007669"/>
    <property type="project" value="UniProtKB-KW"/>
</dbReference>
<dbReference type="RefSeq" id="WP_235181600.1">
    <property type="nucleotide sequence ID" value="NZ_AJLN01000037.1"/>
</dbReference>
<keyword evidence="4" id="KW-0843">Virulence</keyword>
<dbReference type="Gene3D" id="1.20.190.10">
    <property type="entry name" value="Pesticidal crystal protein, N-terminal domain"/>
    <property type="match status" value="1"/>
</dbReference>
<sequence>MQMETNLTSTASGSDTTIIDSALTMAQFAGFALGPEGLIVAGGAAILQTIFHSLLSSEQKTIPIAEQLDKVLTSELTAEKIRESLASFKQTYAWFREYYENAWNEDLDDSAELKDFEANLNLALGPNSNFLFFITLLEDPEYDVVGFTAFLLGASLHIVLLKVDLIIKSSSRQVKNTPALQVLIDTLGEYVDQANNTNTKIQGEISKRIGQVTDVQQNNGSYSFTDKGKGPNGTVYNYNDEESAKIGREAALELLQAQLNLKYYHGRPDKAQATINEWKSTKTQYEGYKDGSNN</sequence>
<organism evidence="5 6">
    <name type="scientific">Chlorogloeopsis fritschii PCC 6912</name>
    <dbReference type="NCBI Taxonomy" id="211165"/>
    <lineage>
        <taxon>Bacteria</taxon>
        <taxon>Bacillati</taxon>
        <taxon>Cyanobacteriota</taxon>
        <taxon>Cyanophyceae</taxon>
        <taxon>Nostocales</taxon>
        <taxon>Chlorogloeopsidaceae</taxon>
        <taxon>Chlorogloeopsis</taxon>
    </lineage>
</organism>
<keyword evidence="3" id="KW-0749">Sporulation</keyword>
<reference evidence="5 6" key="1">
    <citation type="journal article" date="2019" name="Genome Biol. Evol.">
        <title>Day and night: Metabolic profiles and evolutionary relationships of six axenic non-marine cyanobacteria.</title>
        <authorList>
            <person name="Will S.E."/>
            <person name="Henke P."/>
            <person name="Boedeker C."/>
            <person name="Huang S."/>
            <person name="Brinkmann H."/>
            <person name="Rohde M."/>
            <person name="Jarek M."/>
            <person name="Friedl T."/>
            <person name="Seufert S."/>
            <person name="Schumacher M."/>
            <person name="Overmann J."/>
            <person name="Neumann-Schaal M."/>
            <person name="Petersen J."/>
        </authorList>
    </citation>
    <scope>NUCLEOTIDE SEQUENCE [LARGE SCALE GENOMIC DNA]</scope>
    <source>
        <strain evidence="5 6">PCC 6912</strain>
    </source>
</reference>
<evidence type="ECO:0000313" key="5">
    <source>
        <dbReference type="EMBL" id="RUR83136.1"/>
    </source>
</evidence>
<evidence type="ECO:0000313" key="6">
    <source>
        <dbReference type="Proteomes" id="UP000268857"/>
    </source>
</evidence>
<dbReference type="STRING" id="211165.GCA_000317285_00476"/>
<evidence type="ECO:0000256" key="4">
    <source>
        <dbReference type="ARBA" id="ARBA00023026"/>
    </source>
</evidence>
<dbReference type="EMBL" id="RSCJ01000008">
    <property type="protein sequence ID" value="RUR83136.1"/>
    <property type="molecule type" value="Genomic_DNA"/>
</dbReference>
<dbReference type="InterPro" id="IPR036716">
    <property type="entry name" value="Pest_crys_N_sf"/>
</dbReference>
<dbReference type="GO" id="GO:0030435">
    <property type="term" value="P:sporulation resulting in formation of a cellular spore"/>
    <property type="evidence" value="ECO:0007669"/>
    <property type="project" value="UniProtKB-KW"/>
</dbReference>